<feature type="transmembrane region" description="Helical" evidence="3">
    <location>
        <begin position="83"/>
        <end position="103"/>
    </location>
</feature>
<name>A0A2M7G8L0_9BACT</name>
<dbReference type="Pfam" id="PF01066">
    <property type="entry name" value="CDP-OH_P_transf"/>
    <property type="match status" value="1"/>
</dbReference>
<evidence type="ECO:0000313" key="5">
    <source>
        <dbReference type="Proteomes" id="UP000231019"/>
    </source>
</evidence>
<protein>
    <submittedName>
        <fullName evidence="4">CDP-alcohol phosphatidyltransferase</fullName>
    </submittedName>
</protein>
<accession>A0A2M7G8L0</accession>
<dbReference type="AlphaFoldDB" id="A0A2M7G8L0"/>
<dbReference type="EMBL" id="PFFQ01000012">
    <property type="protein sequence ID" value="PIW18440.1"/>
    <property type="molecule type" value="Genomic_DNA"/>
</dbReference>
<dbReference type="Proteomes" id="UP000231019">
    <property type="component" value="Unassembled WGS sequence"/>
</dbReference>
<evidence type="ECO:0000313" key="4">
    <source>
        <dbReference type="EMBL" id="PIW18440.1"/>
    </source>
</evidence>
<feature type="transmembrane region" description="Helical" evidence="3">
    <location>
        <begin position="109"/>
        <end position="134"/>
    </location>
</feature>
<dbReference type="GO" id="GO:0016020">
    <property type="term" value="C:membrane"/>
    <property type="evidence" value="ECO:0007669"/>
    <property type="project" value="InterPro"/>
</dbReference>
<organism evidence="4 5">
    <name type="scientific">bacterium (Candidatus Blackallbacteria) CG17_big_fil_post_rev_8_21_14_2_50_48_46</name>
    <dbReference type="NCBI Taxonomy" id="2014261"/>
    <lineage>
        <taxon>Bacteria</taxon>
        <taxon>Candidatus Blackallbacteria</taxon>
    </lineage>
</organism>
<dbReference type="InterPro" id="IPR043130">
    <property type="entry name" value="CDP-OH_PTrfase_TM_dom"/>
</dbReference>
<feature type="transmembrane region" description="Helical" evidence="3">
    <location>
        <begin position="175"/>
        <end position="193"/>
    </location>
</feature>
<reference evidence="4 5" key="1">
    <citation type="submission" date="2017-09" db="EMBL/GenBank/DDBJ databases">
        <title>Depth-based differentiation of microbial function through sediment-hosted aquifers and enrichment of novel symbionts in the deep terrestrial subsurface.</title>
        <authorList>
            <person name="Probst A.J."/>
            <person name="Ladd B."/>
            <person name="Jarett J.K."/>
            <person name="Geller-Mcgrath D.E."/>
            <person name="Sieber C.M."/>
            <person name="Emerson J.B."/>
            <person name="Anantharaman K."/>
            <person name="Thomas B.C."/>
            <person name="Malmstrom R."/>
            <person name="Stieglmeier M."/>
            <person name="Klingl A."/>
            <person name="Woyke T."/>
            <person name="Ryan C.M."/>
            <person name="Banfield J.F."/>
        </authorList>
    </citation>
    <scope>NUCLEOTIDE SEQUENCE [LARGE SCALE GENOMIC DNA]</scope>
    <source>
        <strain evidence="4">CG17_big_fil_post_rev_8_21_14_2_50_48_46</strain>
    </source>
</reference>
<keyword evidence="3" id="KW-0812">Transmembrane</keyword>
<proteinExistence type="inferred from homology"/>
<dbReference type="InterPro" id="IPR000462">
    <property type="entry name" value="CDP-OH_P_trans"/>
</dbReference>
<dbReference type="GO" id="GO:0016780">
    <property type="term" value="F:phosphotransferase activity, for other substituted phosphate groups"/>
    <property type="evidence" value="ECO:0007669"/>
    <property type="project" value="InterPro"/>
</dbReference>
<dbReference type="Gene3D" id="1.20.120.1760">
    <property type="match status" value="1"/>
</dbReference>
<keyword evidence="1 2" id="KW-0808">Transferase</keyword>
<evidence type="ECO:0000256" key="2">
    <source>
        <dbReference type="RuleBase" id="RU003750"/>
    </source>
</evidence>
<feature type="transmembrane region" description="Helical" evidence="3">
    <location>
        <begin position="30"/>
        <end position="48"/>
    </location>
</feature>
<feature type="transmembrane region" description="Helical" evidence="3">
    <location>
        <begin position="146"/>
        <end position="169"/>
    </location>
</feature>
<comment type="similarity">
    <text evidence="2">Belongs to the CDP-alcohol phosphatidyltransferase class-I family.</text>
</comment>
<dbReference type="PROSITE" id="PS00379">
    <property type="entry name" value="CDP_ALCOHOL_P_TRANSF"/>
    <property type="match status" value="1"/>
</dbReference>
<keyword evidence="3" id="KW-1133">Transmembrane helix</keyword>
<evidence type="ECO:0000256" key="3">
    <source>
        <dbReference type="SAM" id="Phobius"/>
    </source>
</evidence>
<sequence>MLDAWLRPHIDRPLQAIAEQLEKVGLHANAVTLIGFCLGLAAASALAWRQFGWGLGFFLLNRLLDGLDGALARRLGPTDFGGYLDIVSDFLVYALLVFAMALAQPDSALHASLLLFSFMGTSTTFLAYAILAAKRNLHTQARGPKAFYYLGGLTEGSETLIFFCILFLIPEQFKLLALIFSAMCLLTTFSRMLSAWHSFQSP</sequence>
<keyword evidence="3" id="KW-0472">Membrane</keyword>
<dbReference type="InterPro" id="IPR048254">
    <property type="entry name" value="CDP_ALCOHOL_P_TRANSF_CS"/>
</dbReference>
<evidence type="ECO:0000256" key="1">
    <source>
        <dbReference type="ARBA" id="ARBA00022679"/>
    </source>
</evidence>
<dbReference type="GO" id="GO:0008654">
    <property type="term" value="P:phospholipid biosynthetic process"/>
    <property type="evidence" value="ECO:0007669"/>
    <property type="project" value="InterPro"/>
</dbReference>
<gene>
    <name evidence="4" type="ORF">COW36_03885</name>
</gene>
<comment type="caution">
    <text evidence="4">The sequence shown here is derived from an EMBL/GenBank/DDBJ whole genome shotgun (WGS) entry which is preliminary data.</text>
</comment>